<dbReference type="InterPro" id="IPR045864">
    <property type="entry name" value="aa-tRNA-synth_II/BPL/LPL"/>
</dbReference>
<evidence type="ECO:0000256" key="13">
    <source>
        <dbReference type="ARBA" id="ARBA00022840"/>
    </source>
</evidence>
<dbReference type="GO" id="GO:0003723">
    <property type="term" value="F:RNA binding"/>
    <property type="evidence" value="ECO:0007669"/>
    <property type="project" value="InterPro"/>
</dbReference>
<evidence type="ECO:0000256" key="9">
    <source>
        <dbReference type="ARBA" id="ARBA00022598"/>
    </source>
</evidence>
<comment type="subunit">
    <text evidence="5">Tetramer of two alpha and two beta subunits.</text>
</comment>
<dbReference type="GO" id="GO:0004826">
    <property type="term" value="F:phenylalanine-tRNA ligase activity"/>
    <property type="evidence" value="ECO:0007669"/>
    <property type="project" value="UniProtKB-EC"/>
</dbReference>
<dbReference type="CDD" id="cd00769">
    <property type="entry name" value="PheRS_beta_core"/>
    <property type="match status" value="1"/>
</dbReference>
<dbReference type="InterPro" id="IPR041616">
    <property type="entry name" value="PheRS_beta_core"/>
</dbReference>
<keyword evidence="12" id="KW-0547">Nucleotide-binding</keyword>
<protein>
    <recommendedName>
        <fullName evidence="7">Phenylalanine--tRNA ligase beta subunit</fullName>
        <ecNumber evidence="6">6.1.1.20</ecNumber>
    </recommendedName>
    <alternativeName>
        <fullName evidence="19">Phenylalanyl-tRNA synthetase beta subunit</fullName>
    </alternativeName>
</protein>
<feature type="transmembrane region" description="Helical" evidence="22">
    <location>
        <begin position="599"/>
        <end position="620"/>
    </location>
</feature>
<dbReference type="GO" id="GO:0006432">
    <property type="term" value="P:phenylalanyl-tRNA aminoacylation"/>
    <property type="evidence" value="ECO:0007669"/>
    <property type="project" value="InterPro"/>
</dbReference>
<evidence type="ECO:0000256" key="17">
    <source>
        <dbReference type="ARBA" id="ARBA00023136"/>
    </source>
</evidence>
<keyword evidence="17 22" id="KW-0472">Membrane</keyword>
<evidence type="ECO:0000256" key="6">
    <source>
        <dbReference type="ARBA" id="ARBA00012814"/>
    </source>
</evidence>
<dbReference type="InterPro" id="IPR009061">
    <property type="entry name" value="DNA-bd_dom_put_sf"/>
</dbReference>
<comment type="subcellular location">
    <subcellularLocation>
        <location evidence="3">Cytoplasm</location>
    </subcellularLocation>
    <subcellularLocation>
        <location evidence="2">Membrane</location>
        <topology evidence="2">Multi-pass membrane protein</topology>
    </subcellularLocation>
</comment>
<evidence type="ECO:0000256" key="10">
    <source>
        <dbReference type="ARBA" id="ARBA00022692"/>
    </source>
</evidence>
<keyword evidence="13" id="KW-0067">ATP-binding</keyword>
<organism evidence="24 25">
    <name type="scientific">Steinernema hermaphroditum</name>
    <dbReference type="NCBI Taxonomy" id="289476"/>
    <lineage>
        <taxon>Eukaryota</taxon>
        <taxon>Metazoa</taxon>
        <taxon>Ecdysozoa</taxon>
        <taxon>Nematoda</taxon>
        <taxon>Chromadorea</taxon>
        <taxon>Rhabditida</taxon>
        <taxon>Tylenchina</taxon>
        <taxon>Panagrolaimomorpha</taxon>
        <taxon>Strongyloidoidea</taxon>
        <taxon>Steinernematidae</taxon>
        <taxon>Steinernema</taxon>
    </lineage>
</organism>
<dbReference type="PANTHER" id="PTHR10947:SF0">
    <property type="entry name" value="PHENYLALANINE--TRNA LIGASE BETA SUBUNIT"/>
    <property type="match status" value="1"/>
</dbReference>
<evidence type="ECO:0000256" key="20">
    <source>
        <dbReference type="ARBA" id="ARBA00049255"/>
    </source>
</evidence>
<evidence type="ECO:0000256" key="22">
    <source>
        <dbReference type="SAM" id="Phobius"/>
    </source>
</evidence>
<evidence type="ECO:0000256" key="8">
    <source>
        <dbReference type="ARBA" id="ARBA00022490"/>
    </source>
</evidence>
<dbReference type="InterPro" id="IPR040659">
    <property type="entry name" value="PhetRS_B1"/>
</dbReference>
<dbReference type="Gene3D" id="3.50.40.10">
    <property type="entry name" value="Phenylalanyl-trna Synthetase, Chain B, domain 3"/>
    <property type="match status" value="1"/>
</dbReference>
<feature type="transmembrane region" description="Helical" evidence="22">
    <location>
        <begin position="679"/>
        <end position="697"/>
    </location>
</feature>
<evidence type="ECO:0000256" key="18">
    <source>
        <dbReference type="ARBA" id="ARBA00023146"/>
    </source>
</evidence>
<dbReference type="SUPFAM" id="SSF55681">
    <property type="entry name" value="Class II aaRS and biotin synthetases"/>
    <property type="match status" value="1"/>
</dbReference>
<evidence type="ECO:0000313" key="24">
    <source>
        <dbReference type="EMBL" id="KAK0412693.1"/>
    </source>
</evidence>
<dbReference type="EC" id="6.1.1.20" evidence="6"/>
<keyword evidence="14" id="KW-0460">Magnesium</keyword>
<comment type="similarity">
    <text evidence="4">Belongs to the phenylalanyl-tRNA synthetase beta subunit family. Type 2 subfamily.</text>
</comment>
<dbReference type="EMBL" id="JAUCMV010000003">
    <property type="protein sequence ID" value="KAK0412693.1"/>
    <property type="molecule type" value="Genomic_DNA"/>
</dbReference>
<comment type="cofactor">
    <cofactor evidence="1">
        <name>Mg(2+)</name>
        <dbReference type="ChEBI" id="CHEBI:18420"/>
    </cofactor>
</comment>
<name>A0AA39HXD5_9BILA</name>
<dbReference type="FunFam" id="3.30.930.10:FF:000059">
    <property type="entry name" value="phenylalanine--tRNA ligase beta subunit"/>
    <property type="match status" value="1"/>
</dbReference>
<dbReference type="SMART" id="SM00873">
    <property type="entry name" value="B3_4"/>
    <property type="match status" value="1"/>
</dbReference>
<dbReference type="SUPFAM" id="SSF46955">
    <property type="entry name" value="Putative DNA-binding domain"/>
    <property type="match status" value="2"/>
</dbReference>
<dbReference type="InterPro" id="IPR020825">
    <property type="entry name" value="Phe-tRNA_synthase-like_B3/B4"/>
</dbReference>
<evidence type="ECO:0000256" key="21">
    <source>
        <dbReference type="SAM" id="Coils"/>
    </source>
</evidence>
<evidence type="ECO:0000259" key="23">
    <source>
        <dbReference type="PROSITE" id="PS51483"/>
    </source>
</evidence>
<dbReference type="GO" id="GO:0000287">
    <property type="term" value="F:magnesium ion binding"/>
    <property type="evidence" value="ECO:0007669"/>
    <property type="project" value="InterPro"/>
</dbReference>
<dbReference type="InterPro" id="IPR002809">
    <property type="entry name" value="EMC3/TMCO1"/>
</dbReference>
<gene>
    <name evidence="24" type="ORF">QR680_006356</name>
</gene>
<evidence type="ECO:0000256" key="3">
    <source>
        <dbReference type="ARBA" id="ARBA00004496"/>
    </source>
</evidence>
<keyword evidence="21" id="KW-0175">Coiled coil</keyword>
<dbReference type="PROSITE" id="PS51483">
    <property type="entry name" value="B5"/>
    <property type="match status" value="1"/>
</dbReference>
<dbReference type="InterPro" id="IPR045060">
    <property type="entry name" value="Phe-tRNA-ligase_IIc_bsu"/>
</dbReference>
<feature type="domain" description="B5" evidence="23">
    <location>
        <begin position="309"/>
        <end position="386"/>
    </location>
</feature>
<evidence type="ECO:0000256" key="5">
    <source>
        <dbReference type="ARBA" id="ARBA00011209"/>
    </source>
</evidence>
<keyword evidence="16 22" id="KW-1133">Transmembrane helix</keyword>
<evidence type="ECO:0000256" key="4">
    <source>
        <dbReference type="ARBA" id="ARBA00007438"/>
    </source>
</evidence>
<evidence type="ECO:0000256" key="2">
    <source>
        <dbReference type="ARBA" id="ARBA00004141"/>
    </source>
</evidence>
<dbReference type="InterPro" id="IPR005147">
    <property type="entry name" value="tRNA_synthase_B5-dom"/>
</dbReference>
<dbReference type="Pfam" id="PF17759">
    <property type="entry name" value="tRNA_synthFbeta"/>
    <property type="match status" value="1"/>
</dbReference>
<keyword evidence="11" id="KW-0479">Metal-binding</keyword>
<evidence type="ECO:0000256" key="19">
    <source>
        <dbReference type="ARBA" id="ARBA00033189"/>
    </source>
</evidence>
<feature type="coiled-coil region" evidence="21">
    <location>
        <begin position="623"/>
        <end position="677"/>
    </location>
</feature>
<dbReference type="FunFam" id="3.30.56.10:FF:000004">
    <property type="entry name" value="Phenylalanyl-tRNA synthetase, beta subunit"/>
    <property type="match status" value="1"/>
</dbReference>
<evidence type="ECO:0000313" key="25">
    <source>
        <dbReference type="Proteomes" id="UP001175271"/>
    </source>
</evidence>
<dbReference type="NCBIfam" id="TIGR00471">
    <property type="entry name" value="pheT_arch"/>
    <property type="match status" value="1"/>
</dbReference>
<evidence type="ECO:0000256" key="7">
    <source>
        <dbReference type="ARBA" id="ARBA00017032"/>
    </source>
</evidence>
<dbReference type="Proteomes" id="UP001175271">
    <property type="component" value="Unassembled WGS sequence"/>
</dbReference>
<dbReference type="InterPro" id="IPR005146">
    <property type="entry name" value="B3/B4_tRNA-bd"/>
</dbReference>
<evidence type="ECO:0000256" key="15">
    <source>
        <dbReference type="ARBA" id="ARBA00022917"/>
    </source>
</evidence>
<dbReference type="GO" id="GO:0005524">
    <property type="term" value="F:ATP binding"/>
    <property type="evidence" value="ECO:0007669"/>
    <property type="project" value="UniProtKB-KW"/>
</dbReference>
<dbReference type="Gene3D" id="3.30.56.10">
    <property type="match status" value="2"/>
</dbReference>
<dbReference type="GO" id="GO:0009328">
    <property type="term" value="C:phenylalanine-tRNA ligase complex"/>
    <property type="evidence" value="ECO:0007669"/>
    <property type="project" value="TreeGrafter"/>
</dbReference>
<evidence type="ECO:0000256" key="14">
    <source>
        <dbReference type="ARBA" id="ARBA00022842"/>
    </source>
</evidence>
<evidence type="ECO:0000256" key="11">
    <source>
        <dbReference type="ARBA" id="ARBA00022723"/>
    </source>
</evidence>
<dbReference type="Pfam" id="PF01956">
    <property type="entry name" value="EMC3_TMCO1"/>
    <property type="match status" value="1"/>
</dbReference>
<dbReference type="Pfam" id="PF03483">
    <property type="entry name" value="B3_4"/>
    <property type="match status" value="1"/>
</dbReference>
<keyword evidence="18" id="KW-0030">Aminoacyl-tRNA synthetase</keyword>
<dbReference type="Gene3D" id="3.30.930.10">
    <property type="entry name" value="Bira Bifunctional Protein, Domain 2"/>
    <property type="match status" value="1"/>
</dbReference>
<comment type="catalytic activity">
    <reaction evidence="20">
        <text>tRNA(Phe) + L-phenylalanine + ATP = L-phenylalanyl-tRNA(Phe) + AMP + diphosphate + H(+)</text>
        <dbReference type="Rhea" id="RHEA:19413"/>
        <dbReference type="Rhea" id="RHEA-COMP:9668"/>
        <dbReference type="Rhea" id="RHEA-COMP:9699"/>
        <dbReference type="ChEBI" id="CHEBI:15378"/>
        <dbReference type="ChEBI" id="CHEBI:30616"/>
        <dbReference type="ChEBI" id="CHEBI:33019"/>
        <dbReference type="ChEBI" id="CHEBI:58095"/>
        <dbReference type="ChEBI" id="CHEBI:78442"/>
        <dbReference type="ChEBI" id="CHEBI:78531"/>
        <dbReference type="ChEBI" id="CHEBI:456215"/>
        <dbReference type="EC" id="6.1.1.20"/>
    </reaction>
</comment>
<sequence length="781" mass="88571">MPTVGIKKVVLDKYMDQVLTEHEWDELCFQYGLELDEVTSEKASVEKEKGSKVAEKLSEEEVYKIELPANRYDLLSVEGLSRALLIFEQKIQPPMYKLTKPEKMVRLVVKDHTSGGKLPMDKRPFVVAAILRDVTITQEAYNSFIDLQDKLHQNIGRKRSLVSMGTHDLDTVTGPFEYRFEEQKNIVFRALNQTEVMDATKLLETFQKDTNMKQYLPIIGSEPSHPYPLILDSKGTVMSMPPMINSDHSKITLNTKNIFIEMTATDLTKAKVTLDTLCCLFSQYCKEPYTVEPVEVVMPDGSVHVYPELSYRTETVRVEEVNKKIGIDLSANEMASLLSRMSLESKVIEGTDTLSVVIPPTRHDVLHECDIAEDVGVAYGFNNIVHKLPEAHTVGAPLPMNKFTDLLRINLAMIGWTEALNFALCSKDDLTTKIRLEEKDEFSRNGVVIANPKTQEFQVARTNLLSGLLKTLASNRDMPLPLRLFEIQDVVLRDDSNKEVGARNERRLAAVYMNRTAGFEIIHGFLDRVMQLIGIPYGFNKKSYYIREDQCPTYFNGRCAAIVGPNDVVLGRMGILHPEVLTAFGLTLPTGTAMYADCVLIILISIFTALLGEGLTYVLVYRREEYQRLKADMDRKAKKLERRKETVTEGKNQKRKIEREEERLKATNRDLSMFKMKSMLAIGFTFTALLSTFNNIFDGVVVAKLPFTPISFVQGLSHRNLAGDDYTDCSFIFLYILCTMTIRQNLQKALGFAPSRAMNRQQTPGMFAPPPTGNQQFNYLR</sequence>
<keyword evidence="15" id="KW-0648">Protein biosynthesis</keyword>
<keyword evidence="10 22" id="KW-0812">Transmembrane</keyword>
<dbReference type="InterPro" id="IPR004531">
    <property type="entry name" value="Phe-tRNA-synth_IIc_bsu_arc_euk"/>
</dbReference>
<evidence type="ECO:0000256" key="16">
    <source>
        <dbReference type="ARBA" id="ARBA00022989"/>
    </source>
</evidence>
<dbReference type="SMART" id="SM01415">
    <property type="entry name" value="DUF106"/>
    <property type="match status" value="1"/>
</dbReference>
<accession>A0AA39HXD5</accession>
<dbReference type="SMART" id="SM00874">
    <property type="entry name" value="B5"/>
    <property type="match status" value="1"/>
</dbReference>
<evidence type="ECO:0000256" key="1">
    <source>
        <dbReference type="ARBA" id="ARBA00001946"/>
    </source>
</evidence>
<dbReference type="Pfam" id="PF03484">
    <property type="entry name" value="B5"/>
    <property type="match status" value="1"/>
</dbReference>
<comment type="caution">
    <text evidence="24">The sequence shown here is derived from an EMBL/GenBank/DDBJ whole genome shotgun (WGS) entry which is preliminary data.</text>
</comment>
<evidence type="ECO:0000256" key="12">
    <source>
        <dbReference type="ARBA" id="ARBA00022741"/>
    </source>
</evidence>
<dbReference type="PANTHER" id="PTHR10947">
    <property type="entry name" value="PHENYLALANYL-TRNA SYNTHETASE BETA CHAIN AND LEUCINE-RICH REPEAT-CONTAINING PROTEIN 47"/>
    <property type="match status" value="1"/>
</dbReference>
<dbReference type="AlphaFoldDB" id="A0AA39HXD5"/>
<dbReference type="Pfam" id="PF18262">
    <property type="entry name" value="PhetRS_B1"/>
    <property type="match status" value="1"/>
</dbReference>
<keyword evidence="9" id="KW-0436">Ligase</keyword>
<proteinExistence type="inferred from homology"/>
<dbReference type="GO" id="GO:0016020">
    <property type="term" value="C:membrane"/>
    <property type="evidence" value="ECO:0007669"/>
    <property type="project" value="UniProtKB-SubCell"/>
</dbReference>
<keyword evidence="8" id="KW-0963">Cytoplasm</keyword>
<reference evidence="24" key="1">
    <citation type="submission" date="2023-06" db="EMBL/GenBank/DDBJ databases">
        <title>Genomic analysis of the entomopathogenic nematode Steinernema hermaphroditum.</title>
        <authorList>
            <person name="Schwarz E.M."/>
            <person name="Heppert J.K."/>
            <person name="Baniya A."/>
            <person name="Schwartz H.T."/>
            <person name="Tan C.-H."/>
            <person name="Antoshechkin I."/>
            <person name="Sternberg P.W."/>
            <person name="Goodrich-Blair H."/>
            <person name="Dillman A.R."/>
        </authorList>
    </citation>
    <scope>NUCLEOTIDE SEQUENCE</scope>
    <source>
        <strain evidence="24">PS9179</strain>
        <tissue evidence="24">Whole animal</tissue>
    </source>
</reference>
<dbReference type="FunFam" id="3.50.40.10:FF:000002">
    <property type="entry name" value="phenylalanine--tRNA ligase beta subunit"/>
    <property type="match status" value="1"/>
</dbReference>
<keyword evidence="25" id="KW-1185">Reference proteome</keyword>